<organism evidence="4 5">
    <name type="scientific">Poseidonocella pacifica</name>
    <dbReference type="NCBI Taxonomy" id="871651"/>
    <lineage>
        <taxon>Bacteria</taxon>
        <taxon>Pseudomonadati</taxon>
        <taxon>Pseudomonadota</taxon>
        <taxon>Alphaproteobacteria</taxon>
        <taxon>Rhodobacterales</taxon>
        <taxon>Roseobacteraceae</taxon>
        <taxon>Poseidonocella</taxon>
    </lineage>
</organism>
<dbReference type="Gene3D" id="3.40.50.1820">
    <property type="entry name" value="alpha/beta hydrolase"/>
    <property type="match status" value="1"/>
</dbReference>
<gene>
    <name evidence="4" type="ORF">SAMN05421688_1648</name>
</gene>
<dbReference type="RefSeq" id="WP_092062909.1">
    <property type="nucleotide sequence ID" value="NZ_FOJU01000002.1"/>
</dbReference>
<proteinExistence type="inferred from homology"/>
<dbReference type="STRING" id="871651.SAMN05421688_1648"/>
<sequence length="326" mass="34875">MLSDHSVLSLISRRRMLAGLAAVPFAPMVGRAQPVNTLDRPTVLQAGSESYHVHSFRLPSPDEGAAHLIRVAWPKGPVPDGGFPAVYMLDGRAVADSLNEPMLARMAAAGGPAIVTLGADLDQRFATQERTRDYTPPDARGAPVADPRGRSGGQAAAFLSLLAETIIPQVEASAPLDSARRALWGHSYGGLFALYAGFEAPELFKHIVSASPALWWDHADFYQRLLARLSDGAGPDVRLDIHFGEAERARASRPKGANAEKLIAMRDALPEDSHERLAAALRDAGTPGDLLIFPGLSHGESFLRSVEVTLLEVIPGSILPPARKLD</sequence>
<dbReference type="SUPFAM" id="SSF53474">
    <property type="entry name" value="alpha/beta-Hydrolases"/>
    <property type="match status" value="1"/>
</dbReference>
<dbReference type="OrthoDB" id="9784036at2"/>
<protein>
    <recommendedName>
        <fullName evidence="6">Trehalose O-mycolyltransferase</fullName>
    </recommendedName>
</protein>
<dbReference type="InterPro" id="IPR029058">
    <property type="entry name" value="AB_hydrolase_fold"/>
</dbReference>
<accession>A0A1I0WRU8</accession>
<dbReference type="InterPro" id="IPR052558">
    <property type="entry name" value="Siderophore_Hydrolase_D"/>
</dbReference>
<evidence type="ECO:0000256" key="2">
    <source>
        <dbReference type="ARBA" id="ARBA00022801"/>
    </source>
</evidence>
<dbReference type="EMBL" id="FOJU01000002">
    <property type="protein sequence ID" value="SFA90716.1"/>
    <property type="molecule type" value="Genomic_DNA"/>
</dbReference>
<dbReference type="InterPro" id="IPR000801">
    <property type="entry name" value="Esterase-like"/>
</dbReference>
<evidence type="ECO:0000256" key="3">
    <source>
        <dbReference type="SAM" id="MobiDB-lite"/>
    </source>
</evidence>
<comment type="similarity">
    <text evidence="1">Belongs to the esterase D family.</text>
</comment>
<dbReference type="PANTHER" id="PTHR40841">
    <property type="entry name" value="SIDEROPHORE TRIACETYLFUSARININE C ESTERASE"/>
    <property type="match status" value="1"/>
</dbReference>
<dbReference type="Pfam" id="PF00756">
    <property type="entry name" value="Esterase"/>
    <property type="match status" value="1"/>
</dbReference>
<reference evidence="4 5" key="1">
    <citation type="submission" date="2016-10" db="EMBL/GenBank/DDBJ databases">
        <authorList>
            <person name="de Groot N.N."/>
        </authorList>
    </citation>
    <scope>NUCLEOTIDE SEQUENCE [LARGE SCALE GENOMIC DNA]</scope>
    <source>
        <strain evidence="4 5">DSM 29316</strain>
    </source>
</reference>
<name>A0A1I0WRU8_9RHOB</name>
<keyword evidence="2" id="KW-0378">Hydrolase</keyword>
<evidence type="ECO:0008006" key="6">
    <source>
        <dbReference type="Google" id="ProtNLM"/>
    </source>
</evidence>
<evidence type="ECO:0000313" key="5">
    <source>
        <dbReference type="Proteomes" id="UP000198796"/>
    </source>
</evidence>
<dbReference type="Proteomes" id="UP000198796">
    <property type="component" value="Unassembled WGS sequence"/>
</dbReference>
<feature type="region of interest" description="Disordered" evidence="3">
    <location>
        <begin position="130"/>
        <end position="151"/>
    </location>
</feature>
<dbReference type="GO" id="GO:0016788">
    <property type="term" value="F:hydrolase activity, acting on ester bonds"/>
    <property type="evidence" value="ECO:0007669"/>
    <property type="project" value="TreeGrafter"/>
</dbReference>
<keyword evidence="5" id="KW-1185">Reference proteome</keyword>
<dbReference type="AlphaFoldDB" id="A0A1I0WRU8"/>
<evidence type="ECO:0000256" key="1">
    <source>
        <dbReference type="ARBA" id="ARBA00005622"/>
    </source>
</evidence>
<evidence type="ECO:0000313" key="4">
    <source>
        <dbReference type="EMBL" id="SFA90716.1"/>
    </source>
</evidence>
<dbReference type="PANTHER" id="PTHR40841:SF2">
    <property type="entry name" value="SIDEROPHORE-DEGRADING ESTERASE (EUROFUNG)"/>
    <property type="match status" value="1"/>
</dbReference>